<feature type="transmembrane region" description="Helical" evidence="9">
    <location>
        <begin position="74"/>
        <end position="94"/>
    </location>
</feature>
<keyword evidence="11" id="KW-1185">Reference proteome</keyword>
<keyword evidence="7" id="KW-0675">Receptor</keyword>
<dbReference type="Gene3D" id="1.20.1070.10">
    <property type="entry name" value="Rhodopsin 7-helix transmembrane proteins"/>
    <property type="match status" value="1"/>
</dbReference>
<evidence type="ECO:0000313" key="12">
    <source>
        <dbReference type="RefSeq" id="XP_022109228.1"/>
    </source>
</evidence>
<keyword evidence="5" id="KW-0297">G-protein coupled receptor</keyword>
<feature type="transmembrane region" description="Helical" evidence="9">
    <location>
        <begin position="300"/>
        <end position="321"/>
    </location>
</feature>
<name>A0A8B7ZUI8_ACAPL</name>
<dbReference type="OrthoDB" id="10044919at2759"/>
<feature type="domain" description="G-protein coupled receptors family 1 profile" evidence="10">
    <location>
        <begin position="53"/>
        <end position="346"/>
    </location>
</feature>
<dbReference type="InterPro" id="IPR000276">
    <property type="entry name" value="GPCR_Rhodpsn"/>
</dbReference>
<evidence type="ECO:0000256" key="9">
    <source>
        <dbReference type="SAM" id="Phobius"/>
    </source>
</evidence>
<dbReference type="CDD" id="cd00637">
    <property type="entry name" value="7tm_classA_rhodopsin-like"/>
    <property type="match status" value="1"/>
</dbReference>
<dbReference type="Pfam" id="PF00001">
    <property type="entry name" value="7tm_1"/>
    <property type="match status" value="1"/>
</dbReference>
<dbReference type="PANTHER" id="PTHR24228:SF72">
    <property type="entry name" value="G-PROTEIN COUPLED RECEPTORS FAMILY 1 PROFILE DOMAIN-CONTAINING PROTEIN"/>
    <property type="match status" value="1"/>
</dbReference>
<evidence type="ECO:0000256" key="1">
    <source>
        <dbReference type="ARBA" id="ARBA00004651"/>
    </source>
</evidence>
<keyword evidence="4 9" id="KW-1133">Transmembrane helix</keyword>
<evidence type="ECO:0000256" key="8">
    <source>
        <dbReference type="ARBA" id="ARBA00023224"/>
    </source>
</evidence>
<dbReference type="PROSITE" id="PS50262">
    <property type="entry name" value="G_PROTEIN_RECEP_F1_2"/>
    <property type="match status" value="1"/>
</dbReference>
<sequence>MEDDSLYSSELHVRDSVFIYNSTESPSYEFSDYAQRAVVATLYLIASVLGIAGNSLVIWAVFFSRKLRTTTNAFVVNLSVADLLTSLVIPWDAVELLGSDYLPVNEWICSAVAFMQYTTVGCSTCTLASVGVNRLLLITRPTTVYQIIDTPRKIAVWLVATWLVPLLVVLLPPLLNVGGIGYNQKYHNCGSKSSHPRSDTYDVIIAGILYPAPLIAIIVCYALIWRHLNRHARNMTRALGEPCQVTLDDPSSDRVTSATSVSVIRSTSTPKYLSSRAPTRQCTAIGQSRMSHRQYEITKNMLYVVCAFFLCLTPFAICLFYDDSDPFLPYASAILVFNSCINPLIYATKHRDFKTVFGCILRRKWDNIPEPSEFLKAMRRRKCCRRNMPTE</sequence>
<dbReference type="GeneID" id="110989267"/>
<keyword evidence="2" id="KW-1003">Cell membrane</keyword>
<dbReference type="GO" id="GO:0005886">
    <property type="term" value="C:plasma membrane"/>
    <property type="evidence" value="ECO:0007669"/>
    <property type="project" value="UniProtKB-SubCell"/>
</dbReference>
<dbReference type="Proteomes" id="UP000694845">
    <property type="component" value="Unplaced"/>
</dbReference>
<keyword evidence="6 9" id="KW-0472">Membrane</keyword>
<feature type="transmembrane region" description="Helical" evidence="9">
    <location>
        <begin position="154"/>
        <end position="175"/>
    </location>
</feature>
<reference evidence="12" key="1">
    <citation type="submission" date="2025-08" db="UniProtKB">
        <authorList>
            <consortium name="RefSeq"/>
        </authorList>
    </citation>
    <scope>IDENTIFICATION</scope>
</reference>
<keyword evidence="3 9" id="KW-0812">Transmembrane</keyword>
<dbReference type="GO" id="GO:0004930">
    <property type="term" value="F:G protein-coupled receptor activity"/>
    <property type="evidence" value="ECO:0007669"/>
    <property type="project" value="UniProtKB-KW"/>
</dbReference>
<feature type="transmembrane region" description="Helical" evidence="9">
    <location>
        <begin position="203"/>
        <end position="225"/>
    </location>
</feature>
<organism evidence="11 12">
    <name type="scientific">Acanthaster planci</name>
    <name type="common">Crown-of-thorns starfish</name>
    <dbReference type="NCBI Taxonomy" id="133434"/>
    <lineage>
        <taxon>Eukaryota</taxon>
        <taxon>Metazoa</taxon>
        <taxon>Echinodermata</taxon>
        <taxon>Eleutherozoa</taxon>
        <taxon>Asterozoa</taxon>
        <taxon>Asteroidea</taxon>
        <taxon>Valvatacea</taxon>
        <taxon>Valvatida</taxon>
        <taxon>Acanthasteridae</taxon>
        <taxon>Acanthaster</taxon>
    </lineage>
</organism>
<evidence type="ECO:0000256" key="7">
    <source>
        <dbReference type="ARBA" id="ARBA00023170"/>
    </source>
</evidence>
<proteinExistence type="predicted"/>
<evidence type="ECO:0000256" key="6">
    <source>
        <dbReference type="ARBA" id="ARBA00023136"/>
    </source>
</evidence>
<protein>
    <submittedName>
        <fullName evidence="12">G-protein coupled receptor moody-like</fullName>
    </submittedName>
</protein>
<gene>
    <name evidence="12" type="primary">LOC110989267</name>
</gene>
<evidence type="ECO:0000313" key="11">
    <source>
        <dbReference type="Proteomes" id="UP000694845"/>
    </source>
</evidence>
<feature type="transmembrane region" description="Helical" evidence="9">
    <location>
        <begin position="37"/>
        <end position="62"/>
    </location>
</feature>
<dbReference type="AlphaFoldDB" id="A0A8B7ZUI8"/>
<keyword evidence="8" id="KW-0807">Transducer</keyword>
<dbReference type="OMA" id="YHNCGSK"/>
<feature type="transmembrane region" description="Helical" evidence="9">
    <location>
        <begin position="114"/>
        <end position="133"/>
    </location>
</feature>
<comment type="subcellular location">
    <subcellularLocation>
        <location evidence="1">Cell membrane</location>
        <topology evidence="1">Multi-pass membrane protein</topology>
    </subcellularLocation>
</comment>
<evidence type="ECO:0000256" key="2">
    <source>
        <dbReference type="ARBA" id="ARBA00022475"/>
    </source>
</evidence>
<dbReference type="InterPro" id="IPR017452">
    <property type="entry name" value="GPCR_Rhodpsn_7TM"/>
</dbReference>
<accession>A0A8B7ZUI8</accession>
<evidence type="ECO:0000256" key="4">
    <source>
        <dbReference type="ARBA" id="ARBA00022989"/>
    </source>
</evidence>
<dbReference type="PRINTS" id="PR00237">
    <property type="entry name" value="GPCRRHODOPSN"/>
</dbReference>
<dbReference type="PANTHER" id="PTHR24228">
    <property type="entry name" value="B2 BRADYKININ RECEPTOR/ANGIOTENSIN II RECEPTOR"/>
    <property type="match status" value="1"/>
</dbReference>
<evidence type="ECO:0000259" key="10">
    <source>
        <dbReference type="PROSITE" id="PS50262"/>
    </source>
</evidence>
<feature type="transmembrane region" description="Helical" evidence="9">
    <location>
        <begin position="327"/>
        <end position="347"/>
    </location>
</feature>
<dbReference type="RefSeq" id="XP_022109228.1">
    <property type="nucleotide sequence ID" value="XM_022253536.1"/>
</dbReference>
<dbReference type="KEGG" id="aplc:110989267"/>
<evidence type="ECO:0000256" key="3">
    <source>
        <dbReference type="ARBA" id="ARBA00022692"/>
    </source>
</evidence>
<evidence type="ECO:0000256" key="5">
    <source>
        <dbReference type="ARBA" id="ARBA00023040"/>
    </source>
</evidence>
<dbReference type="SUPFAM" id="SSF81321">
    <property type="entry name" value="Family A G protein-coupled receptor-like"/>
    <property type="match status" value="1"/>
</dbReference>